<dbReference type="SMART" id="SM00885">
    <property type="entry name" value="D5_N"/>
    <property type="match status" value="1"/>
</dbReference>
<dbReference type="InterPro" id="IPR014015">
    <property type="entry name" value="Helicase_SF3_DNA-vir"/>
</dbReference>
<dbReference type="InterPro" id="IPR045455">
    <property type="entry name" value="NrS-1_pol-like_helicase"/>
</dbReference>
<evidence type="ECO:0000256" key="4">
    <source>
        <dbReference type="ARBA" id="ARBA00022840"/>
    </source>
</evidence>
<dbReference type="PANTHER" id="PTHR35372">
    <property type="entry name" value="ATP BINDING PROTEIN-RELATED"/>
    <property type="match status" value="1"/>
</dbReference>
<proteinExistence type="predicted"/>
<evidence type="ECO:0000256" key="3">
    <source>
        <dbReference type="ARBA" id="ARBA00022806"/>
    </source>
</evidence>
<dbReference type="GO" id="GO:0004386">
    <property type="term" value="F:helicase activity"/>
    <property type="evidence" value="ECO:0007669"/>
    <property type="project" value="UniProtKB-KW"/>
</dbReference>
<keyword evidence="1" id="KW-0547">Nucleotide-binding</keyword>
<evidence type="ECO:0000256" key="2">
    <source>
        <dbReference type="ARBA" id="ARBA00022801"/>
    </source>
</evidence>
<dbReference type="Pfam" id="PF08706">
    <property type="entry name" value="D5_N"/>
    <property type="match status" value="1"/>
</dbReference>
<dbReference type="HOGENOM" id="CLU_031269_0_0_9"/>
<dbReference type="GO" id="GO:0016787">
    <property type="term" value="F:hydrolase activity"/>
    <property type="evidence" value="ECO:0007669"/>
    <property type="project" value="UniProtKB-KW"/>
</dbReference>
<evidence type="ECO:0000313" key="6">
    <source>
        <dbReference type="EMBL" id="ACK94817.1"/>
    </source>
</evidence>
<dbReference type="RefSeq" id="WP_015945944.1">
    <property type="nucleotide sequence ID" value="NC_011772.1"/>
</dbReference>
<dbReference type="InterPro" id="IPR004968">
    <property type="entry name" value="DNA_primase/NTPase_C"/>
</dbReference>
<dbReference type="Pfam" id="PF03288">
    <property type="entry name" value="Pox_D5"/>
    <property type="match status" value="1"/>
</dbReference>
<dbReference type="Gene3D" id="3.40.50.300">
    <property type="entry name" value="P-loop containing nucleotide triphosphate hydrolases"/>
    <property type="match status" value="1"/>
</dbReference>
<feature type="domain" description="SF3 helicase" evidence="5">
    <location>
        <begin position="249"/>
        <end position="405"/>
    </location>
</feature>
<organism evidence="6 7">
    <name type="scientific">Bacillus cereus (strain G9842)</name>
    <dbReference type="NCBI Taxonomy" id="405531"/>
    <lineage>
        <taxon>Bacteria</taxon>
        <taxon>Bacillati</taxon>
        <taxon>Bacillota</taxon>
        <taxon>Bacilli</taxon>
        <taxon>Bacillales</taxon>
        <taxon>Bacillaceae</taxon>
        <taxon>Bacillus</taxon>
        <taxon>Bacillus cereus group</taxon>
    </lineage>
</organism>
<keyword evidence="4" id="KW-0067">ATP-binding</keyword>
<evidence type="ECO:0000259" key="5">
    <source>
        <dbReference type="PROSITE" id="PS51206"/>
    </source>
</evidence>
<name>B7IRZ7_BACC2</name>
<dbReference type="PANTHER" id="PTHR35372:SF2">
    <property type="entry name" value="SF3 HELICASE DOMAIN-CONTAINING PROTEIN"/>
    <property type="match status" value="1"/>
</dbReference>
<reference evidence="6 7" key="1">
    <citation type="submission" date="2008-10" db="EMBL/GenBank/DDBJ databases">
        <title>Genome sequence of Bacillus cereus G9842.</title>
        <authorList>
            <person name="Dodson R.J."/>
            <person name="Durkin A.S."/>
            <person name="Rosovitz M.J."/>
            <person name="Rasko D.A."/>
            <person name="Hoffmaster A."/>
            <person name="Ravel J."/>
            <person name="Sutton G."/>
        </authorList>
    </citation>
    <scope>NUCLEOTIDE SEQUENCE [LARGE SCALE GENOMIC DNA]</scope>
    <source>
        <strain evidence="6 7">G9842</strain>
    </source>
</reference>
<keyword evidence="2" id="KW-0378">Hydrolase</keyword>
<evidence type="ECO:0000313" key="7">
    <source>
        <dbReference type="Proteomes" id="UP000006744"/>
    </source>
</evidence>
<dbReference type="Pfam" id="PF19263">
    <property type="entry name" value="DUF5906"/>
    <property type="match status" value="1"/>
</dbReference>
<keyword evidence="3" id="KW-0347">Helicase</keyword>
<dbReference type="InterPro" id="IPR014818">
    <property type="entry name" value="Phage/plasmid_primase_P4_C"/>
</dbReference>
<dbReference type="PROSITE" id="PS51206">
    <property type="entry name" value="SF3_HELICASE_1"/>
    <property type="match status" value="1"/>
</dbReference>
<gene>
    <name evidence="6" type="ordered locus">BCG9842_B5359</name>
</gene>
<evidence type="ECO:0000256" key="1">
    <source>
        <dbReference type="ARBA" id="ARBA00022741"/>
    </source>
</evidence>
<sequence>MNEFIQEFELKKIHILNCHGSLKSLTENINDLSSISQLAAAARQVKNISLKKLLELLLSKKVVDELDFSLIQTINSDHVKFLTSELHHAVQVSKAIQTGFIYEEKKIKYRFNSNLFADYFLTRVKMVCDENGLLYAYSKQGVFKLLTDTEMGRLVRILMNEGLEHSWRSSHEKEAIQAIKRECFSKSQLDCMREYVNLQNGMYSLKAGSLEKHHPNFLSTVQIPIKYDGEADCPTFKQFIKDITCNDKELENVIQELMGYLLSPEIRCEKAFYFFGRGANGKSVLARIIAILVGEQNVSSIPLSHFSSDFGLEGIIGKTVNIAPENEMRGSQLNTEAFKAIVSGDGMNINLKYRPSITNYKSKCRLVFLGNELPDTNDLTNGYFRRMCIIPFKRTFSESEQNRDLLMELTEELPGIFNWAIEGLKRLRENNYVFSCSSVIKEELRKYRLSQNPVLNFFESIVVYDASSKLKRSELYNHFKLWCEQNEIDRIRTRQRFYKDLMNVIDSKELSIVEKRIQGHEYFEGIKLESF</sequence>
<accession>B7IRZ7</accession>
<dbReference type="EMBL" id="CP001186">
    <property type="protein sequence ID" value="ACK94817.1"/>
    <property type="molecule type" value="Genomic_DNA"/>
</dbReference>
<dbReference type="InterPro" id="IPR051620">
    <property type="entry name" value="ORF904-like_C"/>
</dbReference>
<protein>
    <submittedName>
        <fullName evidence="6">Phage/plasmid primase, P4 family, putative</fullName>
    </submittedName>
</protein>
<dbReference type="GO" id="GO:0005524">
    <property type="term" value="F:ATP binding"/>
    <property type="evidence" value="ECO:0007669"/>
    <property type="project" value="UniProtKB-KW"/>
</dbReference>
<dbReference type="SUPFAM" id="SSF52540">
    <property type="entry name" value="P-loop containing nucleoside triphosphate hydrolases"/>
    <property type="match status" value="1"/>
</dbReference>
<dbReference type="AlphaFoldDB" id="B7IRZ7"/>
<dbReference type="NCBIfam" id="TIGR01613">
    <property type="entry name" value="primase_Cterm"/>
    <property type="match status" value="1"/>
</dbReference>
<dbReference type="Proteomes" id="UP000006744">
    <property type="component" value="Chromosome"/>
</dbReference>
<dbReference type="InterPro" id="IPR006500">
    <property type="entry name" value="Helicase_put_C_phage/plasmid"/>
</dbReference>
<dbReference type="KEGG" id="bcg:BCG9842_B5359"/>
<dbReference type="InterPro" id="IPR027417">
    <property type="entry name" value="P-loop_NTPase"/>
</dbReference>